<dbReference type="AlphaFoldDB" id="A0A7J3JQF7"/>
<feature type="transmembrane region" description="Helical" evidence="7">
    <location>
        <begin position="193"/>
        <end position="213"/>
    </location>
</feature>
<dbReference type="PANTHER" id="PTHR43731:SF14">
    <property type="entry name" value="PRESENILIN-ASSOCIATED RHOMBOID-LIKE PROTEIN, MITOCHONDRIAL"/>
    <property type="match status" value="1"/>
</dbReference>
<dbReference type="InterPro" id="IPR035952">
    <property type="entry name" value="Rhomboid-like_sf"/>
</dbReference>
<comment type="caution">
    <text evidence="9">The sequence shown here is derived from an EMBL/GenBank/DDBJ whole genome shotgun (WGS) entry which is preliminary data.</text>
</comment>
<feature type="transmembrane region" description="Helical" evidence="7">
    <location>
        <begin position="245"/>
        <end position="265"/>
    </location>
</feature>
<accession>A0A7J3JQF7</accession>
<name>A0A7J3JQF7_9CREN</name>
<evidence type="ECO:0000256" key="4">
    <source>
        <dbReference type="ARBA" id="ARBA00022801"/>
    </source>
</evidence>
<protein>
    <submittedName>
        <fullName evidence="9">Rhomboid family intramembrane serine protease</fullName>
    </submittedName>
</protein>
<proteinExistence type="inferred from homology"/>
<comment type="subcellular location">
    <subcellularLocation>
        <location evidence="1">Membrane</location>
        <topology evidence="1">Multi-pass membrane protein</topology>
    </subcellularLocation>
</comment>
<dbReference type="GO" id="GO:0004252">
    <property type="term" value="F:serine-type endopeptidase activity"/>
    <property type="evidence" value="ECO:0007669"/>
    <property type="project" value="InterPro"/>
</dbReference>
<feature type="transmembrane region" description="Helical" evidence="7">
    <location>
        <begin position="100"/>
        <end position="122"/>
    </location>
</feature>
<keyword evidence="6 7" id="KW-0472">Membrane</keyword>
<dbReference type="Gene3D" id="1.20.1540.10">
    <property type="entry name" value="Rhomboid-like"/>
    <property type="match status" value="1"/>
</dbReference>
<keyword evidence="5 7" id="KW-1133">Transmembrane helix</keyword>
<dbReference type="InterPro" id="IPR022764">
    <property type="entry name" value="Peptidase_S54_rhomboid_dom"/>
</dbReference>
<evidence type="ECO:0000259" key="8">
    <source>
        <dbReference type="Pfam" id="PF01694"/>
    </source>
</evidence>
<evidence type="ECO:0000256" key="6">
    <source>
        <dbReference type="ARBA" id="ARBA00023136"/>
    </source>
</evidence>
<keyword evidence="4" id="KW-0378">Hydrolase</keyword>
<dbReference type="Pfam" id="PF01694">
    <property type="entry name" value="Rhomboid"/>
    <property type="match status" value="1"/>
</dbReference>
<keyword evidence="3 7" id="KW-0812">Transmembrane</keyword>
<feature type="transmembrane region" description="Helical" evidence="7">
    <location>
        <begin position="156"/>
        <end position="181"/>
    </location>
</feature>
<evidence type="ECO:0000256" key="1">
    <source>
        <dbReference type="ARBA" id="ARBA00004141"/>
    </source>
</evidence>
<feature type="transmembrane region" description="Helical" evidence="7">
    <location>
        <begin position="68"/>
        <end position="88"/>
    </location>
</feature>
<evidence type="ECO:0000256" key="3">
    <source>
        <dbReference type="ARBA" id="ARBA00022692"/>
    </source>
</evidence>
<organism evidence="9">
    <name type="scientific">Ignisphaera aggregans</name>
    <dbReference type="NCBI Taxonomy" id="334771"/>
    <lineage>
        <taxon>Archaea</taxon>
        <taxon>Thermoproteota</taxon>
        <taxon>Thermoprotei</taxon>
        <taxon>Desulfurococcales</taxon>
        <taxon>Desulfurococcaceae</taxon>
        <taxon>Ignisphaera</taxon>
    </lineage>
</organism>
<evidence type="ECO:0000256" key="2">
    <source>
        <dbReference type="ARBA" id="ARBA00009045"/>
    </source>
</evidence>
<dbReference type="PANTHER" id="PTHR43731">
    <property type="entry name" value="RHOMBOID PROTEASE"/>
    <property type="match status" value="1"/>
</dbReference>
<gene>
    <name evidence="9" type="ORF">ENU30_03305</name>
</gene>
<dbReference type="EMBL" id="DTBZ01000072">
    <property type="protein sequence ID" value="HGQ17997.1"/>
    <property type="molecule type" value="Genomic_DNA"/>
</dbReference>
<feature type="transmembrane region" description="Helical" evidence="7">
    <location>
        <begin position="15"/>
        <end position="38"/>
    </location>
</feature>
<comment type="similarity">
    <text evidence="2">Belongs to the peptidase S54 family.</text>
</comment>
<dbReference type="GO" id="GO:0016020">
    <property type="term" value="C:membrane"/>
    <property type="evidence" value="ECO:0007669"/>
    <property type="project" value="UniProtKB-SubCell"/>
</dbReference>
<keyword evidence="9" id="KW-0645">Protease</keyword>
<dbReference type="SUPFAM" id="SSF144091">
    <property type="entry name" value="Rhomboid-like"/>
    <property type="match status" value="1"/>
</dbReference>
<feature type="transmembrane region" description="Helical" evidence="7">
    <location>
        <begin position="128"/>
        <end position="149"/>
    </location>
</feature>
<dbReference type="GO" id="GO:0006508">
    <property type="term" value="P:proteolysis"/>
    <property type="evidence" value="ECO:0007669"/>
    <property type="project" value="UniProtKB-KW"/>
</dbReference>
<evidence type="ECO:0000256" key="7">
    <source>
        <dbReference type="SAM" id="Phobius"/>
    </source>
</evidence>
<sequence length="451" mass="50786">MPYDLIWWEKRRRPWITYLLIALNTIVYLITSSNSFFYSTSKDWIDVLAYVPVLLQYPEQWYRIVSSMFTHGDIFHIFFNMWFLYMFGKELENVLGGAKFALLYLISGLSAIIFHTGFIPLWGPLNLIIPAVGASGSISGILGAYLMLFPRRRLSLCYFLFIIPLCFTTVASAFLVFWFALQVIYGYLRFGSVAFFAHVGGFVAGIATIFMLFRKRSKNFVEDYGLFRVYIAWSQQVGLGKTIKIILAILLVAVMFGGIYSGLVAPNLRGAYVVDIRVWNIDRESYSEDQAAYAPLTGDRIAPSKDDPRVIFNRLYWTGLLNGPPSTQRILSDTILVRSEQGVPITVKINGIAIYDVNGVLTHFSGRIITDVLKISPMWSIVVGVDRNVAYDVNISSKDLAGETGRSIVAPLSYSSSIITMIALYIAVNKDREMVVEESLYTIPPMVPGPI</sequence>
<evidence type="ECO:0000313" key="9">
    <source>
        <dbReference type="EMBL" id="HGQ17997.1"/>
    </source>
</evidence>
<feature type="domain" description="Peptidase S54 rhomboid" evidence="8">
    <location>
        <begin position="59"/>
        <end position="214"/>
    </location>
</feature>
<reference evidence="9" key="1">
    <citation type="journal article" date="2020" name="mSystems">
        <title>Genome- and Community-Level Interaction Insights into Carbon Utilization and Element Cycling Functions of Hydrothermarchaeota in Hydrothermal Sediment.</title>
        <authorList>
            <person name="Zhou Z."/>
            <person name="Liu Y."/>
            <person name="Xu W."/>
            <person name="Pan J."/>
            <person name="Luo Z.H."/>
            <person name="Li M."/>
        </authorList>
    </citation>
    <scope>NUCLEOTIDE SEQUENCE [LARGE SCALE GENOMIC DNA]</scope>
    <source>
        <strain evidence="9">SpSt-657</strain>
    </source>
</reference>
<dbReference type="InterPro" id="IPR050925">
    <property type="entry name" value="Rhomboid_protease_S54"/>
</dbReference>
<evidence type="ECO:0000256" key="5">
    <source>
        <dbReference type="ARBA" id="ARBA00022989"/>
    </source>
</evidence>